<organism evidence="1 2">
    <name type="scientific">Morus notabilis</name>
    <dbReference type="NCBI Taxonomy" id="981085"/>
    <lineage>
        <taxon>Eukaryota</taxon>
        <taxon>Viridiplantae</taxon>
        <taxon>Streptophyta</taxon>
        <taxon>Embryophyta</taxon>
        <taxon>Tracheophyta</taxon>
        <taxon>Spermatophyta</taxon>
        <taxon>Magnoliopsida</taxon>
        <taxon>eudicotyledons</taxon>
        <taxon>Gunneridae</taxon>
        <taxon>Pentapetalae</taxon>
        <taxon>rosids</taxon>
        <taxon>fabids</taxon>
        <taxon>Rosales</taxon>
        <taxon>Moraceae</taxon>
        <taxon>Moreae</taxon>
        <taxon>Morus</taxon>
    </lineage>
</organism>
<reference evidence="2" key="1">
    <citation type="submission" date="2013-01" db="EMBL/GenBank/DDBJ databases">
        <title>Draft Genome Sequence of a Mulberry Tree, Morus notabilis C.K. Schneid.</title>
        <authorList>
            <person name="He N."/>
            <person name="Zhao S."/>
        </authorList>
    </citation>
    <scope>NUCLEOTIDE SEQUENCE</scope>
</reference>
<protein>
    <submittedName>
        <fullName evidence="1">Uncharacterized protein</fullName>
    </submittedName>
</protein>
<dbReference type="Proteomes" id="UP000030645">
    <property type="component" value="Unassembled WGS sequence"/>
</dbReference>
<gene>
    <name evidence="1" type="ORF">L484_025240</name>
</gene>
<sequence>MRQRPDSTTRREPAIIKLASFTGVGRTIYGPTNFGVRAVKTLSLLASFQKVFGYMKKDFF</sequence>
<name>W9RU44_9ROSA</name>
<keyword evidence="2" id="KW-1185">Reference proteome</keyword>
<evidence type="ECO:0000313" key="2">
    <source>
        <dbReference type="Proteomes" id="UP000030645"/>
    </source>
</evidence>
<evidence type="ECO:0000313" key="1">
    <source>
        <dbReference type="EMBL" id="EXC10659.1"/>
    </source>
</evidence>
<dbReference type="AlphaFoldDB" id="W9RU44"/>
<dbReference type="EMBL" id="KE345646">
    <property type="protein sequence ID" value="EXC10659.1"/>
    <property type="molecule type" value="Genomic_DNA"/>
</dbReference>
<proteinExistence type="predicted"/>
<accession>W9RU44</accession>